<dbReference type="CDD" id="cd01960">
    <property type="entry name" value="nsLTP1"/>
    <property type="match status" value="1"/>
</dbReference>
<dbReference type="SUPFAM" id="SSF47699">
    <property type="entry name" value="Bifunctional inhibitor/lipid-transfer protein/seed storage 2S albumin"/>
    <property type="match status" value="1"/>
</dbReference>
<keyword evidence="7" id="KW-0732">Signal</keyword>
<feature type="signal peptide" evidence="7">
    <location>
        <begin position="1"/>
        <end position="26"/>
    </location>
</feature>
<reference evidence="10" key="1">
    <citation type="submission" date="2016-06" db="EMBL/GenBank/DDBJ databases">
        <title>Parallel loss of symbiosis genes in relatives of nitrogen-fixing non-legume Parasponia.</title>
        <authorList>
            <person name="Van Velzen R."/>
            <person name="Holmer R."/>
            <person name="Bu F."/>
            <person name="Rutten L."/>
            <person name="Van Zeijl A."/>
            <person name="Liu W."/>
            <person name="Santuari L."/>
            <person name="Cao Q."/>
            <person name="Sharma T."/>
            <person name="Shen D."/>
            <person name="Roswanjaya Y."/>
            <person name="Wardhani T."/>
            <person name="Kalhor M.S."/>
            <person name="Jansen J."/>
            <person name="Van den Hoogen J."/>
            <person name="Gungor B."/>
            <person name="Hartog M."/>
            <person name="Hontelez J."/>
            <person name="Verver J."/>
            <person name="Yang W.-C."/>
            <person name="Schijlen E."/>
            <person name="Repin R."/>
            <person name="Schilthuizen M."/>
            <person name="Schranz E."/>
            <person name="Heidstra R."/>
            <person name="Miyata K."/>
            <person name="Fedorova E."/>
            <person name="Kohlen W."/>
            <person name="Bisseling T."/>
            <person name="Smit S."/>
            <person name="Geurts R."/>
        </authorList>
    </citation>
    <scope>NUCLEOTIDE SEQUENCE [LARGE SCALE GENOMIC DNA]</scope>
    <source>
        <strain evidence="10">cv. WU1-14</strain>
    </source>
</reference>
<comment type="function">
    <text evidence="1 6">Plant non-specific lipid-transfer proteins transfer phospholipids as well as galactolipids across membranes. May play a role in wax or cutin deposition in the cell walls of expanding epidermal cells and certain secretory tissues.</text>
</comment>
<protein>
    <recommendedName>
        <fullName evidence="6">Non-specific lipid-transfer protein</fullName>
    </recommendedName>
</protein>
<keyword evidence="10" id="KW-1185">Reference proteome</keyword>
<dbReference type="PRINTS" id="PR00382">
    <property type="entry name" value="LIPIDTRNSFER"/>
</dbReference>
<dbReference type="STRING" id="3476.A0A2P5BS46"/>
<name>A0A2P5BS46_PARAD</name>
<dbReference type="PROSITE" id="PS00597">
    <property type="entry name" value="PLANT_LTP"/>
    <property type="match status" value="1"/>
</dbReference>
<dbReference type="SMART" id="SM00499">
    <property type="entry name" value="AAI"/>
    <property type="match status" value="1"/>
</dbReference>
<dbReference type="Proteomes" id="UP000237105">
    <property type="component" value="Unassembled WGS sequence"/>
</dbReference>
<feature type="chain" id="PRO_5015190421" description="Non-specific lipid-transfer protein" evidence="7">
    <location>
        <begin position="27"/>
        <end position="117"/>
    </location>
</feature>
<dbReference type="Pfam" id="PF00234">
    <property type="entry name" value="Tryp_alpha_amyl"/>
    <property type="match status" value="1"/>
</dbReference>
<gene>
    <name evidence="9" type="ORF">PanWU01x14_215270</name>
</gene>
<dbReference type="OrthoDB" id="1890443at2759"/>
<feature type="domain" description="Bifunctional inhibitor/plant lipid transfer protein/seed storage helical" evidence="8">
    <location>
        <begin position="29"/>
        <end position="113"/>
    </location>
</feature>
<dbReference type="PANTHER" id="PTHR33076">
    <property type="entry name" value="NON-SPECIFIC LIPID-TRANSFER PROTEIN 2-RELATED"/>
    <property type="match status" value="1"/>
</dbReference>
<dbReference type="Gene3D" id="1.10.110.10">
    <property type="entry name" value="Plant lipid-transfer and hydrophobic proteins"/>
    <property type="match status" value="1"/>
</dbReference>
<keyword evidence="5" id="KW-1015">Disulfide bond</keyword>
<evidence type="ECO:0000256" key="4">
    <source>
        <dbReference type="ARBA" id="ARBA00023121"/>
    </source>
</evidence>
<comment type="similarity">
    <text evidence="2 6">Belongs to the plant LTP family.</text>
</comment>
<evidence type="ECO:0000313" key="9">
    <source>
        <dbReference type="EMBL" id="PON51590.1"/>
    </source>
</evidence>
<evidence type="ECO:0000256" key="6">
    <source>
        <dbReference type="RuleBase" id="RU000628"/>
    </source>
</evidence>
<dbReference type="InterPro" id="IPR016140">
    <property type="entry name" value="Bifunc_inhib/LTP/seed_store"/>
</dbReference>
<evidence type="ECO:0000256" key="5">
    <source>
        <dbReference type="ARBA" id="ARBA00023157"/>
    </source>
</evidence>
<evidence type="ECO:0000259" key="8">
    <source>
        <dbReference type="SMART" id="SM00499"/>
    </source>
</evidence>
<organism evidence="9 10">
    <name type="scientific">Parasponia andersonii</name>
    <name type="common">Sponia andersonii</name>
    <dbReference type="NCBI Taxonomy" id="3476"/>
    <lineage>
        <taxon>Eukaryota</taxon>
        <taxon>Viridiplantae</taxon>
        <taxon>Streptophyta</taxon>
        <taxon>Embryophyta</taxon>
        <taxon>Tracheophyta</taxon>
        <taxon>Spermatophyta</taxon>
        <taxon>Magnoliopsida</taxon>
        <taxon>eudicotyledons</taxon>
        <taxon>Gunneridae</taxon>
        <taxon>Pentapetalae</taxon>
        <taxon>rosids</taxon>
        <taxon>fabids</taxon>
        <taxon>Rosales</taxon>
        <taxon>Cannabaceae</taxon>
        <taxon>Parasponia</taxon>
    </lineage>
</organism>
<dbReference type="AlphaFoldDB" id="A0A2P5BS46"/>
<comment type="caution">
    <text evidence="9">The sequence shown here is derived from an EMBL/GenBank/DDBJ whole genome shotgun (WGS) entry which is preliminary data.</text>
</comment>
<evidence type="ECO:0000256" key="7">
    <source>
        <dbReference type="SAM" id="SignalP"/>
    </source>
</evidence>
<accession>A0A2P5BS46</accession>
<evidence type="ECO:0000256" key="2">
    <source>
        <dbReference type="ARBA" id="ARBA00009748"/>
    </source>
</evidence>
<dbReference type="GO" id="GO:0008289">
    <property type="term" value="F:lipid binding"/>
    <property type="evidence" value="ECO:0007669"/>
    <property type="project" value="UniProtKB-KW"/>
</dbReference>
<dbReference type="InterPro" id="IPR000528">
    <property type="entry name" value="Plant_nsLTP"/>
</dbReference>
<dbReference type="EMBL" id="JXTB01000231">
    <property type="protein sequence ID" value="PON51590.1"/>
    <property type="molecule type" value="Genomic_DNA"/>
</dbReference>
<sequence>MASSVALKLTCMVVMCMVVGAPIAQAITCGQVATYVSPCISYLRTGGTVPVTCCSGVRSLNSAAATTADRQATCRCLVTAASNLPGLNPNLISNLPSACGVSLPFKISTSTNCNNIK</sequence>
<keyword evidence="4 6" id="KW-0446">Lipid-binding</keyword>
<keyword evidence="3 6" id="KW-0813">Transport</keyword>
<evidence type="ECO:0000256" key="1">
    <source>
        <dbReference type="ARBA" id="ARBA00003211"/>
    </source>
</evidence>
<dbReference type="InterPro" id="IPR036312">
    <property type="entry name" value="Bifun_inhib/LTP/seed_sf"/>
</dbReference>
<evidence type="ECO:0000313" key="10">
    <source>
        <dbReference type="Proteomes" id="UP000237105"/>
    </source>
</evidence>
<dbReference type="GO" id="GO:0006869">
    <property type="term" value="P:lipid transport"/>
    <property type="evidence" value="ECO:0007669"/>
    <property type="project" value="InterPro"/>
</dbReference>
<evidence type="ECO:0000256" key="3">
    <source>
        <dbReference type="ARBA" id="ARBA00022448"/>
    </source>
</evidence>
<proteinExistence type="inferred from homology"/>